<evidence type="ECO:0000313" key="2">
    <source>
        <dbReference type="EMBL" id="ORZ34791.1"/>
    </source>
</evidence>
<proteinExistence type="predicted"/>
<name>A0A1Y2HLU1_9FUNG</name>
<dbReference type="Proteomes" id="UP000193411">
    <property type="component" value="Unassembled WGS sequence"/>
</dbReference>
<reference evidence="2 3" key="1">
    <citation type="submission" date="2016-07" db="EMBL/GenBank/DDBJ databases">
        <title>Pervasive Adenine N6-methylation of Active Genes in Fungi.</title>
        <authorList>
            <consortium name="DOE Joint Genome Institute"/>
            <person name="Mondo S.J."/>
            <person name="Dannebaum R.O."/>
            <person name="Kuo R.C."/>
            <person name="Labutti K."/>
            <person name="Haridas S."/>
            <person name="Kuo A."/>
            <person name="Salamov A."/>
            <person name="Ahrendt S.R."/>
            <person name="Lipzen A."/>
            <person name="Sullivan W."/>
            <person name="Andreopoulos W.B."/>
            <person name="Clum A."/>
            <person name="Lindquist E."/>
            <person name="Daum C."/>
            <person name="Ramamoorthy G.K."/>
            <person name="Gryganskyi A."/>
            <person name="Culley D."/>
            <person name="Magnuson J.K."/>
            <person name="James T.Y."/>
            <person name="O'Malley M.A."/>
            <person name="Stajich J.E."/>
            <person name="Spatafora J.W."/>
            <person name="Visel A."/>
            <person name="Grigoriev I.V."/>
        </authorList>
    </citation>
    <scope>NUCLEOTIDE SEQUENCE [LARGE SCALE GENOMIC DNA]</scope>
    <source>
        <strain evidence="2 3">PL171</strain>
    </source>
</reference>
<gene>
    <name evidence="2" type="ORF">BCR44DRAFT_1435816</name>
</gene>
<feature type="non-terminal residue" evidence="2">
    <location>
        <position position="1"/>
    </location>
</feature>
<feature type="region of interest" description="Disordered" evidence="1">
    <location>
        <begin position="73"/>
        <end position="103"/>
    </location>
</feature>
<dbReference type="AlphaFoldDB" id="A0A1Y2HLU1"/>
<evidence type="ECO:0000313" key="3">
    <source>
        <dbReference type="Proteomes" id="UP000193411"/>
    </source>
</evidence>
<dbReference type="EMBL" id="MCFL01000026">
    <property type="protein sequence ID" value="ORZ34791.1"/>
    <property type="molecule type" value="Genomic_DNA"/>
</dbReference>
<keyword evidence="3" id="KW-1185">Reference proteome</keyword>
<feature type="compositionally biased region" description="Gly residues" evidence="1">
    <location>
        <begin position="92"/>
        <end position="103"/>
    </location>
</feature>
<sequence>EERRGDGTRGTVVGRVRCGTGRLRRSRRRAGQFGSGASRRVLGERLGCRDTGCTLVLCWSCHPCRHWEMKAGKEVSRRGHQTRAALQRGRGRGSTGSRGGVCG</sequence>
<organism evidence="2 3">
    <name type="scientific">Catenaria anguillulae PL171</name>
    <dbReference type="NCBI Taxonomy" id="765915"/>
    <lineage>
        <taxon>Eukaryota</taxon>
        <taxon>Fungi</taxon>
        <taxon>Fungi incertae sedis</taxon>
        <taxon>Blastocladiomycota</taxon>
        <taxon>Blastocladiomycetes</taxon>
        <taxon>Blastocladiales</taxon>
        <taxon>Catenariaceae</taxon>
        <taxon>Catenaria</taxon>
    </lineage>
</organism>
<accession>A0A1Y2HLU1</accession>
<protein>
    <submittedName>
        <fullName evidence="2">Uncharacterized protein</fullName>
    </submittedName>
</protein>
<evidence type="ECO:0000256" key="1">
    <source>
        <dbReference type="SAM" id="MobiDB-lite"/>
    </source>
</evidence>
<comment type="caution">
    <text evidence="2">The sequence shown here is derived from an EMBL/GenBank/DDBJ whole genome shotgun (WGS) entry which is preliminary data.</text>
</comment>